<dbReference type="HOGENOM" id="CLU_1027456_0_0_1"/>
<evidence type="ECO:0000313" key="2">
    <source>
        <dbReference type="Proteomes" id="UP000053259"/>
    </source>
</evidence>
<dbReference type="EMBL" id="KN847546">
    <property type="protein sequence ID" value="KIW03054.1"/>
    <property type="molecule type" value="Genomic_DNA"/>
</dbReference>
<name>A0A0D2AVA5_9PEZI</name>
<gene>
    <name evidence="1" type="ORF">PV09_05705</name>
</gene>
<dbReference type="VEuPathDB" id="FungiDB:PV09_05705"/>
<organism evidence="1 2">
    <name type="scientific">Verruconis gallopava</name>
    <dbReference type="NCBI Taxonomy" id="253628"/>
    <lineage>
        <taxon>Eukaryota</taxon>
        <taxon>Fungi</taxon>
        <taxon>Dikarya</taxon>
        <taxon>Ascomycota</taxon>
        <taxon>Pezizomycotina</taxon>
        <taxon>Dothideomycetes</taxon>
        <taxon>Pleosporomycetidae</taxon>
        <taxon>Venturiales</taxon>
        <taxon>Sympoventuriaceae</taxon>
        <taxon>Verruconis</taxon>
    </lineage>
</organism>
<evidence type="ECO:0000313" key="1">
    <source>
        <dbReference type="EMBL" id="KIW03054.1"/>
    </source>
</evidence>
<protein>
    <submittedName>
        <fullName evidence="1">Uncharacterized protein</fullName>
    </submittedName>
</protein>
<keyword evidence="2" id="KW-1185">Reference proteome</keyword>
<dbReference type="AlphaFoldDB" id="A0A0D2AVA5"/>
<proteinExistence type="predicted"/>
<dbReference type="RefSeq" id="XP_016212923.1">
    <property type="nucleotide sequence ID" value="XM_016359244.1"/>
</dbReference>
<dbReference type="InParanoid" id="A0A0D2AVA5"/>
<sequence length="271" mass="30054">MAVAHEWDCMSDEMFEKLHRRWQAQDQSDQQNENSEEAKWNEVWQILFPGQKPPSPYYDLVLPDDREAELVRAQTLELYKELDRLFVTKLPELMRQRMSQEFGLSPTASEPIATVAHELIQQLRVSCLGDLVQPQMQACSEAASPTAHDPSLSLTSPSACTLLTTGSLQENPGTASGTLRSPLCPTSYDPAEMDAFAFGPIENIVAFENNHVRQAPYGPLDAHSQIPVNDYGGGVFGLQDISIQGSTLWYGFGEGEGQVGNFLIDNYRGSS</sequence>
<accession>A0A0D2AVA5</accession>
<dbReference type="GeneID" id="27313678"/>
<dbReference type="Proteomes" id="UP000053259">
    <property type="component" value="Unassembled WGS sequence"/>
</dbReference>
<reference evidence="1 2" key="1">
    <citation type="submission" date="2015-01" db="EMBL/GenBank/DDBJ databases">
        <title>The Genome Sequence of Ochroconis gallopava CBS43764.</title>
        <authorList>
            <consortium name="The Broad Institute Genomics Platform"/>
            <person name="Cuomo C."/>
            <person name="de Hoog S."/>
            <person name="Gorbushina A."/>
            <person name="Stielow B."/>
            <person name="Teixiera M."/>
            <person name="Abouelleil A."/>
            <person name="Chapman S.B."/>
            <person name="Priest M."/>
            <person name="Young S.K."/>
            <person name="Wortman J."/>
            <person name="Nusbaum C."/>
            <person name="Birren B."/>
        </authorList>
    </citation>
    <scope>NUCLEOTIDE SEQUENCE [LARGE SCALE GENOMIC DNA]</scope>
    <source>
        <strain evidence="1 2">CBS 43764</strain>
    </source>
</reference>
<dbReference type="OrthoDB" id="4161727at2759"/>